<evidence type="ECO:0000313" key="4">
    <source>
        <dbReference type="EMBL" id="CAK8696825.1"/>
    </source>
</evidence>
<dbReference type="InterPro" id="IPR052768">
    <property type="entry name" value="RBM25"/>
</dbReference>
<dbReference type="EMBL" id="CAWYQH010000163">
    <property type="protein sequence ID" value="CAK8696825.1"/>
    <property type="molecule type" value="Genomic_DNA"/>
</dbReference>
<protein>
    <recommendedName>
        <fullName evidence="3">RRM domain-containing protein</fullName>
    </recommendedName>
</protein>
<evidence type="ECO:0000256" key="2">
    <source>
        <dbReference type="SAM" id="MobiDB-lite"/>
    </source>
</evidence>
<evidence type="ECO:0000313" key="5">
    <source>
        <dbReference type="Proteomes" id="UP001642483"/>
    </source>
</evidence>
<dbReference type="PANTHER" id="PTHR18806:SF4">
    <property type="entry name" value="RNA-BINDING PROTEIN 25"/>
    <property type="match status" value="1"/>
</dbReference>
<name>A0ABP0H2R7_CLALP</name>
<keyword evidence="1" id="KW-0694">RNA-binding</keyword>
<reference evidence="4 5" key="1">
    <citation type="submission" date="2024-02" db="EMBL/GenBank/DDBJ databases">
        <authorList>
            <person name="Daric V."/>
            <person name="Darras S."/>
        </authorList>
    </citation>
    <scope>NUCLEOTIDE SEQUENCE [LARGE SCALE GENOMIC DNA]</scope>
</reference>
<evidence type="ECO:0000256" key="1">
    <source>
        <dbReference type="PROSITE-ProRule" id="PRU00176"/>
    </source>
</evidence>
<dbReference type="InterPro" id="IPR000504">
    <property type="entry name" value="RRM_dom"/>
</dbReference>
<feature type="domain" description="RRM" evidence="3">
    <location>
        <begin position="113"/>
        <end position="190"/>
    </location>
</feature>
<accession>A0ABP0H2R7</accession>
<dbReference type="Gene3D" id="3.30.70.330">
    <property type="match status" value="1"/>
</dbReference>
<keyword evidence="5" id="KW-1185">Reference proteome</keyword>
<sequence length="345" mass="39183">MIWLLVAPVKSHKELKHHQSKDDLVPVSQVVVQPVMRPVISHSQQAFVSAVQAQPVTIASPAQIVQQGNQQIWIQSSDVPNKTVAKKSGEGSEGTDAASTQVNNAETLSDPAITVFVGNITDRASDTLVRQILMKCGIVYAWKRVQGTSGKLQAFGFCEYKDPESALRAIYVLHNYMLGDKKLLVKVDAKTQSLIDDWKKQKGIKTEDDDTPCKPLGVDEARAGIQLLIQEYSTELNTPKSQPEKEELSMLQLHKPDPTVRESQNVEQNLQELELEEEQKNFISKEIRSFRESQKLQEEKQKNEKEKSEKEKPRAKEYSNHKSSRDGRSEREERDRYEDKVLFFL</sequence>
<dbReference type="Proteomes" id="UP001642483">
    <property type="component" value="Unassembled WGS sequence"/>
</dbReference>
<dbReference type="InterPro" id="IPR012677">
    <property type="entry name" value="Nucleotide-bd_a/b_plait_sf"/>
</dbReference>
<dbReference type="SMART" id="SM00360">
    <property type="entry name" value="RRM"/>
    <property type="match status" value="1"/>
</dbReference>
<dbReference type="PANTHER" id="PTHR18806">
    <property type="entry name" value="RBM25 PROTEIN"/>
    <property type="match status" value="1"/>
</dbReference>
<feature type="region of interest" description="Disordered" evidence="2">
    <location>
        <begin position="286"/>
        <end position="345"/>
    </location>
</feature>
<dbReference type="InterPro" id="IPR035979">
    <property type="entry name" value="RBD_domain_sf"/>
</dbReference>
<dbReference type="InterPro" id="IPR034268">
    <property type="entry name" value="RBM25_RRM"/>
</dbReference>
<organism evidence="4 5">
    <name type="scientific">Clavelina lepadiformis</name>
    <name type="common">Light-bulb sea squirt</name>
    <name type="synonym">Ascidia lepadiformis</name>
    <dbReference type="NCBI Taxonomy" id="159417"/>
    <lineage>
        <taxon>Eukaryota</taxon>
        <taxon>Metazoa</taxon>
        <taxon>Chordata</taxon>
        <taxon>Tunicata</taxon>
        <taxon>Ascidiacea</taxon>
        <taxon>Aplousobranchia</taxon>
        <taxon>Clavelinidae</taxon>
        <taxon>Clavelina</taxon>
    </lineage>
</organism>
<dbReference type="PROSITE" id="PS50102">
    <property type="entry name" value="RRM"/>
    <property type="match status" value="1"/>
</dbReference>
<gene>
    <name evidence="4" type="ORF">CVLEPA_LOCUS30138</name>
</gene>
<evidence type="ECO:0000259" key="3">
    <source>
        <dbReference type="PROSITE" id="PS50102"/>
    </source>
</evidence>
<feature type="region of interest" description="Disordered" evidence="2">
    <location>
        <begin position="83"/>
        <end position="103"/>
    </location>
</feature>
<dbReference type="Pfam" id="PF00076">
    <property type="entry name" value="RRM_1"/>
    <property type="match status" value="1"/>
</dbReference>
<dbReference type="SUPFAM" id="SSF54928">
    <property type="entry name" value="RNA-binding domain, RBD"/>
    <property type="match status" value="1"/>
</dbReference>
<dbReference type="CDD" id="cd12446">
    <property type="entry name" value="RRM_RBM25"/>
    <property type="match status" value="1"/>
</dbReference>
<proteinExistence type="predicted"/>
<comment type="caution">
    <text evidence="4">The sequence shown here is derived from an EMBL/GenBank/DDBJ whole genome shotgun (WGS) entry which is preliminary data.</text>
</comment>